<keyword evidence="5" id="KW-1185">Reference proteome</keyword>
<dbReference type="GO" id="GO:0008470">
    <property type="term" value="F:3-methylbutanoyl-CoA dehydrogenase activity"/>
    <property type="evidence" value="ECO:0007669"/>
    <property type="project" value="TreeGrafter"/>
</dbReference>
<dbReference type="Pfam" id="PF08028">
    <property type="entry name" value="Acyl-CoA_dh_2"/>
    <property type="match status" value="1"/>
</dbReference>
<evidence type="ECO:0000313" key="4">
    <source>
        <dbReference type="EMBL" id="QIV87364.1"/>
    </source>
</evidence>
<dbReference type="Gene3D" id="2.40.110.10">
    <property type="entry name" value="Butyryl-CoA Dehydrogenase, subunit A, domain 2"/>
    <property type="match status" value="1"/>
</dbReference>
<dbReference type="Gene3D" id="1.10.540.10">
    <property type="entry name" value="Acyl-CoA dehydrogenase/oxidase, N-terminal domain"/>
    <property type="match status" value="1"/>
</dbReference>
<reference evidence="4 5" key="1">
    <citation type="submission" date="2018-09" db="EMBL/GenBank/DDBJ databases">
        <title>Glutamicibacter mishrai S5-52T (LMG 29155T = KCTC 39846T).</title>
        <authorList>
            <person name="Das S.K."/>
        </authorList>
    </citation>
    <scope>NUCLEOTIDE SEQUENCE [LARGE SCALE GENOMIC DNA]</scope>
    <source>
        <strain evidence="4 5">S5-52</strain>
    </source>
</reference>
<dbReference type="RefSeq" id="WP_172512044.1">
    <property type="nucleotide sequence ID" value="NZ_CP032549.1"/>
</dbReference>
<keyword evidence="1" id="KW-0560">Oxidoreductase</keyword>
<feature type="domain" description="Acyl-CoA dehydrogenase C-terminal" evidence="3">
    <location>
        <begin position="275"/>
        <end position="410"/>
    </location>
</feature>
<dbReference type="InterPro" id="IPR036250">
    <property type="entry name" value="AcylCo_DH-like_C"/>
</dbReference>
<dbReference type="InterPro" id="IPR009100">
    <property type="entry name" value="AcylCoA_DH/oxidase_NM_dom_sf"/>
</dbReference>
<dbReference type="GO" id="GO:0050660">
    <property type="term" value="F:flavin adenine dinucleotide binding"/>
    <property type="evidence" value="ECO:0007669"/>
    <property type="project" value="InterPro"/>
</dbReference>
<dbReference type="EMBL" id="CP032549">
    <property type="protein sequence ID" value="QIV87364.1"/>
    <property type="molecule type" value="Genomic_DNA"/>
</dbReference>
<protein>
    <submittedName>
        <fullName evidence="4">Acyl-CoA dehydrogenase</fullName>
    </submittedName>
</protein>
<evidence type="ECO:0000259" key="3">
    <source>
        <dbReference type="Pfam" id="PF08028"/>
    </source>
</evidence>
<dbReference type="Pfam" id="PF02771">
    <property type="entry name" value="Acyl-CoA_dh_N"/>
    <property type="match status" value="1"/>
</dbReference>
<feature type="domain" description="Acyl-CoA dehydrogenase/oxidase N-terminal" evidence="2">
    <location>
        <begin position="65"/>
        <end position="160"/>
    </location>
</feature>
<evidence type="ECO:0000313" key="5">
    <source>
        <dbReference type="Proteomes" id="UP000502331"/>
    </source>
</evidence>
<dbReference type="InterPro" id="IPR037069">
    <property type="entry name" value="AcylCoA_DH/ox_N_sf"/>
</dbReference>
<dbReference type="InterPro" id="IPR013786">
    <property type="entry name" value="AcylCoA_DH/ox_N"/>
</dbReference>
<dbReference type="InterPro" id="IPR046373">
    <property type="entry name" value="Acyl-CoA_Oxase/DH_mid-dom_sf"/>
</dbReference>
<dbReference type="Gene3D" id="1.20.140.10">
    <property type="entry name" value="Butyryl-CoA Dehydrogenase, subunit A, domain 3"/>
    <property type="match status" value="1"/>
</dbReference>
<dbReference type="SUPFAM" id="SSF56645">
    <property type="entry name" value="Acyl-CoA dehydrogenase NM domain-like"/>
    <property type="match status" value="1"/>
</dbReference>
<sequence length="446" mass="48461">MSFGESPNTPGMDFNQLSDPSQASALGLDEFEEQLPTRQLLKVTPGPGADEQYDRLAEIFRPVFAQIAATAKDRDRNRVLPFEQVGLLNRERFGALRIPVADGGYGARLVDVFRLLIELSEADSHVGQLWRAHIAFVENVLVLDDQELRSKWIARIAAGQIVGNAYTERGGNALGTLNTKTSQVDGRWLVNGEKYYCTGTIFADWTTVAVAHPDLPGRQIAVVSTQHSGVKILDDWDGFGQGLTGTGTTEFHQVPVDSFMPQQSNDSEAAIFQLVLMAVQAGIARAALNDLRISVQNRTRIFTTGTGVPVHREPQVLQLVGEVSAESFAADSVVIGAVLEVEAALVDLGLNDEERYAVCELAANRAQTIVQPLVIGATSKLFDGLGASSTSVVCNLDRHWRNARTIATHNPAIYKARIVGDYEINAVQPQRLSVTGEDSNHRGYGA</sequence>
<dbReference type="InterPro" id="IPR013107">
    <property type="entry name" value="Acyl-CoA_DH_C"/>
</dbReference>
<evidence type="ECO:0000256" key="1">
    <source>
        <dbReference type="ARBA" id="ARBA00023002"/>
    </source>
</evidence>
<gene>
    <name evidence="4" type="ORF">D3791_09660</name>
</gene>
<dbReference type="Proteomes" id="UP000502331">
    <property type="component" value="Chromosome"/>
</dbReference>
<organism evidence="4 5">
    <name type="scientific">Glutamicibacter mishrai</name>
    <dbReference type="NCBI Taxonomy" id="1775880"/>
    <lineage>
        <taxon>Bacteria</taxon>
        <taxon>Bacillati</taxon>
        <taxon>Actinomycetota</taxon>
        <taxon>Actinomycetes</taxon>
        <taxon>Micrococcales</taxon>
        <taxon>Micrococcaceae</taxon>
        <taxon>Glutamicibacter</taxon>
    </lineage>
</organism>
<name>A0A6H0SJ68_9MICC</name>
<dbReference type="PANTHER" id="PTHR43884">
    <property type="entry name" value="ACYL-COA DEHYDROGENASE"/>
    <property type="match status" value="1"/>
</dbReference>
<dbReference type="SUPFAM" id="SSF47203">
    <property type="entry name" value="Acyl-CoA dehydrogenase C-terminal domain-like"/>
    <property type="match status" value="1"/>
</dbReference>
<accession>A0A6H0SJ68</accession>
<evidence type="ECO:0000259" key="2">
    <source>
        <dbReference type="Pfam" id="PF02771"/>
    </source>
</evidence>
<dbReference type="GO" id="GO:0006552">
    <property type="term" value="P:L-leucine catabolic process"/>
    <property type="evidence" value="ECO:0007669"/>
    <property type="project" value="TreeGrafter"/>
</dbReference>
<dbReference type="PANTHER" id="PTHR43884:SF12">
    <property type="entry name" value="ISOVALERYL-COA DEHYDROGENASE, MITOCHONDRIAL-RELATED"/>
    <property type="match status" value="1"/>
</dbReference>
<proteinExistence type="predicted"/>
<dbReference type="AlphaFoldDB" id="A0A6H0SJ68"/>